<feature type="domain" description="HAT C-terminal dimerisation" evidence="3">
    <location>
        <begin position="623"/>
        <end position="696"/>
    </location>
</feature>
<organism evidence="4 5">
    <name type="scientific">Aduncisulcus paluster</name>
    <dbReference type="NCBI Taxonomy" id="2918883"/>
    <lineage>
        <taxon>Eukaryota</taxon>
        <taxon>Metamonada</taxon>
        <taxon>Carpediemonas-like organisms</taxon>
        <taxon>Aduncisulcus</taxon>
    </lineage>
</organism>
<dbReference type="InterPro" id="IPR008906">
    <property type="entry name" value="HATC_C_dom"/>
</dbReference>
<keyword evidence="5" id="KW-1185">Reference proteome</keyword>
<reference evidence="4" key="1">
    <citation type="submission" date="2022-03" db="EMBL/GenBank/DDBJ databases">
        <title>Draft genome sequence of Aduncisulcus paluster, a free-living microaerophilic Fornicata.</title>
        <authorList>
            <person name="Yuyama I."/>
            <person name="Kume K."/>
            <person name="Tamura T."/>
            <person name="Inagaki Y."/>
            <person name="Hashimoto T."/>
        </authorList>
    </citation>
    <scope>NUCLEOTIDE SEQUENCE</scope>
    <source>
        <strain evidence="4">NY0171</strain>
    </source>
</reference>
<evidence type="ECO:0000256" key="2">
    <source>
        <dbReference type="SAM" id="MobiDB-lite"/>
    </source>
</evidence>
<evidence type="ECO:0000256" key="1">
    <source>
        <dbReference type="SAM" id="Coils"/>
    </source>
</evidence>
<keyword evidence="1" id="KW-0175">Coiled coil</keyword>
<accession>A0ABQ5K1H0</accession>
<feature type="region of interest" description="Disordered" evidence="2">
    <location>
        <begin position="324"/>
        <end position="348"/>
    </location>
</feature>
<feature type="compositionally biased region" description="Low complexity" evidence="2">
    <location>
        <begin position="795"/>
        <end position="807"/>
    </location>
</feature>
<proteinExistence type="predicted"/>
<feature type="compositionally biased region" description="Basic and acidic residues" evidence="2">
    <location>
        <begin position="724"/>
        <end position="737"/>
    </location>
</feature>
<evidence type="ECO:0000313" key="4">
    <source>
        <dbReference type="EMBL" id="GKT25397.1"/>
    </source>
</evidence>
<feature type="coiled-coil region" evidence="1">
    <location>
        <begin position="253"/>
        <end position="287"/>
    </location>
</feature>
<dbReference type="Pfam" id="PF05699">
    <property type="entry name" value="Dimer_Tnp_hAT"/>
    <property type="match status" value="1"/>
</dbReference>
<feature type="region of interest" description="Disordered" evidence="2">
    <location>
        <begin position="715"/>
        <end position="819"/>
    </location>
</feature>
<feature type="compositionally biased region" description="Basic and acidic residues" evidence="2">
    <location>
        <begin position="754"/>
        <end position="764"/>
    </location>
</feature>
<dbReference type="EMBL" id="BQXS01012585">
    <property type="protein sequence ID" value="GKT25397.1"/>
    <property type="molecule type" value="Genomic_DNA"/>
</dbReference>
<evidence type="ECO:0000259" key="3">
    <source>
        <dbReference type="Pfam" id="PF05699"/>
    </source>
</evidence>
<protein>
    <recommendedName>
        <fullName evidence="3">HAT C-terminal dimerisation domain-containing protein</fullName>
    </recommendedName>
</protein>
<gene>
    <name evidence="4" type="ORF">ADUPG1_013022</name>
</gene>
<dbReference type="InterPro" id="IPR012337">
    <property type="entry name" value="RNaseH-like_sf"/>
</dbReference>
<evidence type="ECO:0000313" key="5">
    <source>
        <dbReference type="Proteomes" id="UP001057375"/>
    </source>
</evidence>
<name>A0ABQ5K1H0_9EUKA</name>
<comment type="caution">
    <text evidence="4">The sequence shown here is derived from an EMBL/GenBank/DDBJ whole genome shotgun (WGS) entry which is preliminary data.</text>
</comment>
<sequence>MGDCNKIYFLQNVWDSFDEKGKEKFEDKEKFEENFDCSFDWTEPITETKQISGKLKKRYYLQCKCCHCRIERTVKKLCSHLKSEQHLSKYDACQEQKTIDECIETGEISPSDAKDGCIGYLLGLGLSPLMISKILTPEFQSLMYQAGTGNIVTRRIVETTAKRLIEKQEDDLCREWEGQCVSFIIDKGSKYRCGMLPIIGVNAKQEYRKLAHILPEEEKLDPDLLASLAQESPEEEKKRLEDEKEITLTKITRKQYNDNIINVERMIEESNKRKSAIERQIRVLDKDEKKLSLYQKKACSMGMSLESLFLKYWDNRSELEKLVKSSAEEDSRKKESQNDKEDKDKQKKGRILADKIADKLTKLIEEYSFAPGFIITDGEALMLNVGKRLQEYKSKESIDPLDTVAPLVINHVWCLAHQLDLLLGDFMKLKENRFISELITKISLAQMHHKNQLTKYQIKSVTKCMTRWVENVDCTLHILAKWLNYRLFCETYIKDEEEKKYVVENLFSEGNRKKLEKMAPFFTNLGRAVICVQGREVDFAIKDIDCLLFSIDEMRKNRYSIPPNYAKREANIKKALDLYKDVVEFLPDHSPRKNVKQLLAILKKYDYNNRMDGLSNANLKYQLHCYAQEDVLDFSQLNIDEKREKYYNYWKNHDIAFKFVEPLLTISLSGAEVERFFSAYGLILTPQRSRLTNENAALYCTLKYHWTTINPVKGRKTREKIPRRKEAGKMRSSHDELQSGPLKKQSEISQSVSVEKESQDKEHSITAVGKSSHKLCHSQKNQGSIDDFFPLIPKSTSSDSSSSLSDESQNEIQSIEDDG</sequence>
<dbReference type="SUPFAM" id="SSF53098">
    <property type="entry name" value="Ribonuclease H-like"/>
    <property type="match status" value="1"/>
</dbReference>
<dbReference type="Proteomes" id="UP001057375">
    <property type="component" value="Unassembled WGS sequence"/>
</dbReference>